<dbReference type="GO" id="GO:0004252">
    <property type="term" value="F:serine-type endopeptidase activity"/>
    <property type="evidence" value="ECO:0007669"/>
    <property type="project" value="InterPro"/>
</dbReference>
<reference evidence="8 9" key="1">
    <citation type="submission" date="2025-04" db="UniProtKB">
        <authorList>
            <consortium name="RefSeq"/>
        </authorList>
    </citation>
    <scope>IDENTIFICATION</scope>
    <source>
        <tissue evidence="8 9">Silk gland</tissue>
    </source>
</reference>
<keyword evidence="5" id="KW-0812">Transmembrane</keyword>
<dbReference type="InterPro" id="IPR043504">
    <property type="entry name" value="Peptidase_S1_PA_chymotrypsin"/>
</dbReference>
<dbReference type="PROSITE" id="PS50240">
    <property type="entry name" value="TRYPSIN_DOM"/>
    <property type="match status" value="1"/>
</dbReference>
<dbReference type="PANTHER" id="PTHR24276">
    <property type="entry name" value="POLYSERASE-RELATED"/>
    <property type="match status" value="1"/>
</dbReference>
<dbReference type="InterPro" id="IPR050430">
    <property type="entry name" value="Peptidase_S1"/>
</dbReference>
<dbReference type="InterPro" id="IPR009003">
    <property type="entry name" value="Peptidase_S1_PA"/>
</dbReference>
<dbReference type="InterPro" id="IPR001254">
    <property type="entry name" value="Trypsin_dom"/>
</dbReference>
<keyword evidence="2" id="KW-0378">Hydrolase</keyword>
<evidence type="ECO:0000313" key="7">
    <source>
        <dbReference type="Proteomes" id="UP000504629"/>
    </source>
</evidence>
<evidence type="ECO:0000256" key="1">
    <source>
        <dbReference type="ARBA" id="ARBA00022670"/>
    </source>
</evidence>
<dbReference type="KEGG" id="bman:114247733"/>
<dbReference type="RefSeq" id="XP_028036555.1">
    <property type="nucleotide sequence ID" value="XM_028180754.1"/>
</dbReference>
<dbReference type="PANTHER" id="PTHR24276:SF98">
    <property type="entry name" value="FI18310P1-RELATED"/>
    <property type="match status" value="1"/>
</dbReference>
<organism evidence="7 9">
    <name type="scientific">Bombyx mandarina</name>
    <name type="common">Wild silk moth</name>
    <name type="synonym">Wild silkworm</name>
    <dbReference type="NCBI Taxonomy" id="7092"/>
    <lineage>
        <taxon>Eukaryota</taxon>
        <taxon>Metazoa</taxon>
        <taxon>Ecdysozoa</taxon>
        <taxon>Arthropoda</taxon>
        <taxon>Hexapoda</taxon>
        <taxon>Insecta</taxon>
        <taxon>Pterygota</taxon>
        <taxon>Neoptera</taxon>
        <taxon>Endopterygota</taxon>
        <taxon>Lepidoptera</taxon>
        <taxon>Glossata</taxon>
        <taxon>Ditrysia</taxon>
        <taxon>Bombycoidea</taxon>
        <taxon>Bombycidae</taxon>
        <taxon>Bombycinae</taxon>
        <taxon>Bombyx</taxon>
    </lineage>
</organism>
<keyword evidence="5" id="KW-1133">Transmembrane helix</keyword>
<name>A0A6J2K2U3_BOMMA</name>
<feature type="transmembrane region" description="Helical" evidence="5">
    <location>
        <begin position="21"/>
        <end position="42"/>
    </location>
</feature>
<dbReference type="RefSeq" id="XP_028036556.1">
    <property type="nucleotide sequence ID" value="XM_028180755.1"/>
</dbReference>
<dbReference type="OrthoDB" id="6159137at2759"/>
<gene>
    <name evidence="8 9" type="primary">LOC114247733</name>
</gene>
<evidence type="ECO:0000256" key="2">
    <source>
        <dbReference type="ARBA" id="ARBA00022801"/>
    </source>
</evidence>
<dbReference type="Gene3D" id="2.40.10.10">
    <property type="entry name" value="Trypsin-like serine proteases"/>
    <property type="match status" value="1"/>
</dbReference>
<dbReference type="GO" id="GO:0006508">
    <property type="term" value="P:proteolysis"/>
    <property type="evidence" value="ECO:0007669"/>
    <property type="project" value="UniProtKB-KW"/>
</dbReference>
<protein>
    <submittedName>
        <fullName evidence="8">Serine protease Hayan-like isoform X1</fullName>
    </submittedName>
    <submittedName>
        <fullName evidence="9">Serine protease Hayan-like isoform X2</fullName>
    </submittedName>
</protein>
<evidence type="ECO:0000313" key="9">
    <source>
        <dbReference type="RefSeq" id="XP_028036556.1"/>
    </source>
</evidence>
<evidence type="ECO:0000256" key="3">
    <source>
        <dbReference type="ARBA" id="ARBA00022825"/>
    </source>
</evidence>
<evidence type="ECO:0000259" key="6">
    <source>
        <dbReference type="PROSITE" id="PS50240"/>
    </source>
</evidence>
<dbReference type="GeneID" id="114247733"/>
<evidence type="ECO:0000313" key="8">
    <source>
        <dbReference type="RefSeq" id="XP_028036555.1"/>
    </source>
</evidence>
<keyword evidence="3" id="KW-0720">Serine protease</keyword>
<dbReference type="SMART" id="SM00020">
    <property type="entry name" value="Tryp_SPc"/>
    <property type="match status" value="1"/>
</dbReference>
<evidence type="ECO:0000256" key="4">
    <source>
        <dbReference type="ARBA" id="ARBA00023157"/>
    </source>
</evidence>
<keyword evidence="1" id="KW-0645">Protease</keyword>
<sequence length="401" mass="45131">MCVFCFKELKRWCKSFTKPEICLSLLEAVFLIILVTSLTFLVQHFLACASRNVNEHVNTSTTFRHETTVPAIIPDQTKYYKQTTHKTFPPGIECTWKPSKKTRPTMRFFEYNQTESSFYELGIIQSGKLNISQAKSTPDTISDILGKDKKFDGEYAEDSFNNHVLALVKFKPPKDIIFGCILTIISEFWTITAASCIDAIEELDSLDSFVMLEDYGLEKKGQIHTLSDVQVHPFYQNGNKSYDLSVLKSEDSLTSGSRFPVELPNIIDYFLITVGESFTMLGFGPLRTIDKSLSGHRLHKAYVYNLSTRQCRSTDDTWSLRHLQSGSALLQGGCGRSALCAGVLWSRNAPCNYCAGTPLLSESLLLGVMSDNQQCGVSCDPQIYVNIAMLRDWIDFIIGNK</sequence>
<proteinExistence type="predicted"/>
<feature type="domain" description="Peptidase S1" evidence="6">
    <location>
        <begin position="144"/>
        <end position="399"/>
    </location>
</feature>
<keyword evidence="5" id="KW-0472">Membrane</keyword>
<dbReference type="Pfam" id="PF00089">
    <property type="entry name" value="Trypsin"/>
    <property type="match status" value="1"/>
</dbReference>
<dbReference type="Proteomes" id="UP000504629">
    <property type="component" value="Unplaced"/>
</dbReference>
<dbReference type="AlphaFoldDB" id="A0A6J2K2U3"/>
<evidence type="ECO:0000256" key="5">
    <source>
        <dbReference type="SAM" id="Phobius"/>
    </source>
</evidence>
<keyword evidence="7" id="KW-1185">Reference proteome</keyword>
<keyword evidence="4" id="KW-1015">Disulfide bond</keyword>
<accession>A0A6J2K2U3</accession>
<dbReference type="SUPFAM" id="SSF50494">
    <property type="entry name" value="Trypsin-like serine proteases"/>
    <property type="match status" value="1"/>
</dbReference>